<gene>
    <name evidence="1" type="ORF">SAMN05444817_10537</name>
</gene>
<organism evidence="1 2">
    <name type="scientific">Corynebacterium appendicis CIP 107643</name>
    <dbReference type="NCBI Taxonomy" id="1161099"/>
    <lineage>
        <taxon>Bacteria</taxon>
        <taxon>Bacillati</taxon>
        <taxon>Actinomycetota</taxon>
        <taxon>Actinomycetes</taxon>
        <taxon>Mycobacteriales</taxon>
        <taxon>Corynebacteriaceae</taxon>
        <taxon>Corynebacterium</taxon>
    </lineage>
</organism>
<dbReference type="Gene3D" id="3.40.50.12500">
    <property type="match status" value="1"/>
</dbReference>
<sequence>MDIISATLSGPVGGPLTIDPASTAAAVEKLVTGTGADTVFIAGNGQLAIGAIDYLDRHLGITARTANQVLVWASLRRTDLRSQVRGYGRLFAQG</sequence>
<proteinExistence type="predicted"/>
<dbReference type="OrthoDB" id="4537983at2"/>
<reference evidence="2" key="1">
    <citation type="submission" date="2017-01" db="EMBL/GenBank/DDBJ databases">
        <authorList>
            <person name="Varghese N."/>
            <person name="Submissions S."/>
        </authorList>
    </citation>
    <scope>NUCLEOTIDE SEQUENCE [LARGE SCALE GENOMIC DNA]</scope>
    <source>
        <strain evidence="2">DSM 44531</strain>
    </source>
</reference>
<name>A0A1N7JA76_9CORY</name>
<dbReference type="Proteomes" id="UP000186292">
    <property type="component" value="Unassembled WGS sequence"/>
</dbReference>
<dbReference type="InterPro" id="IPR053714">
    <property type="entry name" value="Iso_Racemase_Enz_sf"/>
</dbReference>
<dbReference type="AlphaFoldDB" id="A0A1N7JA76"/>
<dbReference type="RefSeq" id="WP_076599125.1">
    <property type="nucleotide sequence ID" value="NZ_CP046976.1"/>
</dbReference>
<keyword evidence="1" id="KW-0413">Isomerase</keyword>
<evidence type="ECO:0000313" key="1">
    <source>
        <dbReference type="EMBL" id="SIS46161.1"/>
    </source>
</evidence>
<dbReference type="GO" id="GO:0016853">
    <property type="term" value="F:isomerase activity"/>
    <property type="evidence" value="ECO:0007669"/>
    <property type="project" value="UniProtKB-KW"/>
</dbReference>
<keyword evidence="2" id="KW-1185">Reference proteome</keyword>
<protein>
    <submittedName>
        <fullName evidence="1">Maleate isomerase</fullName>
    </submittedName>
</protein>
<dbReference type="STRING" id="1161099.SAMN05444817_10537"/>
<dbReference type="EMBL" id="FTOF01000005">
    <property type="protein sequence ID" value="SIS46161.1"/>
    <property type="molecule type" value="Genomic_DNA"/>
</dbReference>
<accession>A0A1N7JA76</accession>
<evidence type="ECO:0000313" key="2">
    <source>
        <dbReference type="Proteomes" id="UP000186292"/>
    </source>
</evidence>